<evidence type="ECO:0000256" key="2">
    <source>
        <dbReference type="ARBA" id="ARBA00022837"/>
    </source>
</evidence>
<sequence>MADAAQQAAASSSSSASHLRPPQEARTGGIRGNHPRQSSGVFTAFTAKQIQGFKEAFSLIDQDADGLITRADLEGMLGNLGLGQASPGGSGIGEGSGSGSGSGNGSSAGVERLMKAAPLRDGGEGTETINFTQFLTMFGEHLAELDEAHDLIEAFECFDERDEGVIETGEMRYWLSEVGDRMTDKEIDRLLSGPFLDRSGKHFDYKACQVSLKRVRFSHASTLQQTNSLACAVQCLPSPKYAPRDIAPPPTAVPSHWLLDRPERFQDLERGGGAKDRGAMEEIGPPVRGLHLVPTSARRQDGQAEDVDETARLEHRRKITGHWQVRAGAALQRRRCGRAQIRAGQSRPCRAASLQGPDRGHGDAGQQACNAPTVGTTMPFHIKPGSTMPIIGDEIKMVDYALGSERKCIRLSLTYLGRVVHVLIPRTPDALPLDCATTPFEKTLYDTVEASLGTQRLIWRPRNVDAANPPPVVFELDSELFRHMKTLLPTDSVWLVDVDLPARSAALRPTAPC</sequence>
<dbReference type="GO" id="GO:0005509">
    <property type="term" value="F:calcium ion binding"/>
    <property type="evidence" value="ECO:0007669"/>
    <property type="project" value="InterPro"/>
</dbReference>
<feature type="region of interest" description="Disordered" evidence="3">
    <location>
        <begin position="338"/>
        <end position="367"/>
    </location>
</feature>
<evidence type="ECO:0000313" key="5">
    <source>
        <dbReference type="EMBL" id="KAK0526505.1"/>
    </source>
</evidence>
<dbReference type="InterPro" id="IPR002048">
    <property type="entry name" value="EF_hand_dom"/>
</dbReference>
<proteinExistence type="predicted"/>
<protein>
    <recommendedName>
        <fullName evidence="4">EF-hand domain-containing protein</fullName>
    </recommendedName>
</protein>
<gene>
    <name evidence="5" type="ORF">OC842_005168</name>
</gene>
<feature type="region of interest" description="Disordered" evidence="3">
    <location>
        <begin position="1"/>
        <end position="38"/>
    </location>
</feature>
<keyword evidence="6" id="KW-1185">Reference proteome</keyword>
<reference evidence="5" key="1">
    <citation type="journal article" date="2023" name="PhytoFront">
        <title>Draft Genome Resources of Seven Strains of Tilletia horrida, Causal Agent of Kernel Smut of Rice.</title>
        <authorList>
            <person name="Khanal S."/>
            <person name="Antony Babu S."/>
            <person name="Zhou X.G."/>
        </authorList>
    </citation>
    <scope>NUCLEOTIDE SEQUENCE</scope>
    <source>
        <strain evidence="5">TX3</strain>
    </source>
</reference>
<dbReference type="InterPro" id="IPR050403">
    <property type="entry name" value="Myosin_RLC"/>
</dbReference>
<dbReference type="Gene3D" id="1.10.238.10">
    <property type="entry name" value="EF-hand"/>
    <property type="match status" value="2"/>
</dbReference>
<feature type="region of interest" description="Disordered" evidence="3">
    <location>
        <begin position="87"/>
        <end position="109"/>
    </location>
</feature>
<feature type="domain" description="EF-hand" evidence="4">
    <location>
        <begin position="146"/>
        <end position="181"/>
    </location>
</feature>
<dbReference type="PROSITE" id="PS50222">
    <property type="entry name" value="EF_HAND_2"/>
    <property type="match status" value="2"/>
</dbReference>
<accession>A0AAN6G8G3</accession>
<organism evidence="5 6">
    <name type="scientific">Tilletia horrida</name>
    <dbReference type="NCBI Taxonomy" id="155126"/>
    <lineage>
        <taxon>Eukaryota</taxon>
        <taxon>Fungi</taxon>
        <taxon>Dikarya</taxon>
        <taxon>Basidiomycota</taxon>
        <taxon>Ustilaginomycotina</taxon>
        <taxon>Exobasidiomycetes</taxon>
        <taxon>Tilletiales</taxon>
        <taxon>Tilletiaceae</taxon>
        <taxon>Tilletia</taxon>
    </lineage>
</organism>
<dbReference type="PANTHER" id="PTHR23049">
    <property type="entry name" value="MYOSIN REGULATORY LIGHT CHAIN 2"/>
    <property type="match status" value="1"/>
</dbReference>
<dbReference type="EMBL" id="JAPDMQ010000351">
    <property type="protein sequence ID" value="KAK0526505.1"/>
    <property type="molecule type" value="Genomic_DNA"/>
</dbReference>
<feature type="domain" description="EF-hand" evidence="4">
    <location>
        <begin position="48"/>
        <end position="83"/>
    </location>
</feature>
<dbReference type="Proteomes" id="UP001176521">
    <property type="component" value="Unassembled WGS sequence"/>
</dbReference>
<name>A0AAN6G8G3_9BASI</name>
<dbReference type="SMART" id="SM00054">
    <property type="entry name" value="EFh"/>
    <property type="match status" value="2"/>
</dbReference>
<evidence type="ECO:0000259" key="4">
    <source>
        <dbReference type="PROSITE" id="PS50222"/>
    </source>
</evidence>
<feature type="compositionally biased region" description="Low complexity" evidence="3">
    <location>
        <begin position="1"/>
        <end position="17"/>
    </location>
</feature>
<evidence type="ECO:0000313" key="6">
    <source>
        <dbReference type="Proteomes" id="UP001176521"/>
    </source>
</evidence>
<keyword evidence="1" id="KW-0677">Repeat</keyword>
<dbReference type="SUPFAM" id="SSF47473">
    <property type="entry name" value="EF-hand"/>
    <property type="match status" value="1"/>
</dbReference>
<dbReference type="InterPro" id="IPR018247">
    <property type="entry name" value="EF_Hand_1_Ca_BS"/>
</dbReference>
<comment type="caution">
    <text evidence="5">The sequence shown here is derived from an EMBL/GenBank/DDBJ whole genome shotgun (WGS) entry which is preliminary data.</text>
</comment>
<dbReference type="InterPro" id="IPR011992">
    <property type="entry name" value="EF-hand-dom_pair"/>
</dbReference>
<evidence type="ECO:0000256" key="3">
    <source>
        <dbReference type="SAM" id="MobiDB-lite"/>
    </source>
</evidence>
<keyword evidence="2" id="KW-0106">Calcium</keyword>
<evidence type="ECO:0000256" key="1">
    <source>
        <dbReference type="ARBA" id="ARBA00022737"/>
    </source>
</evidence>
<dbReference type="PROSITE" id="PS00018">
    <property type="entry name" value="EF_HAND_1"/>
    <property type="match status" value="1"/>
</dbReference>
<dbReference type="AlphaFoldDB" id="A0AAN6G8G3"/>
<feature type="compositionally biased region" description="Gly residues" evidence="3">
    <location>
        <begin position="87"/>
        <end position="106"/>
    </location>
</feature>